<dbReference type="PANTHER" id="PTHR16255">
    <property type="entry name" value="REQUIRED FOR MEIOTIC NUCLEAR DIVISION PROTEIN 1 HOMOLOG"/>
    <property type="match status" value="1"/>
</dbReference>
<dbReference type="SUPFAM" id="SSF103243">
    <property type="entry name" value="KA1-like"/>
    <property type="match status" value="1"/>
</dbReference>
<keyword evidence="12" id="KW-0472">Membrane</keyword>
<evidence type="ECO:0000256" key="11">
    <source>
        <dbReference type="SAM" id="MobiDB-lite"/>
    </source>
</evidence>
<keyword evidence="3" id="KW-0723">Serine/threonine-protein kinase</keyword>
<evidence type="ECO:0000256" key="9">
    <source>
        <dbReference type="ARBA" id="ARBA00048679"/>
    </source>
</evidence>
<dbReference type="InterPro" id="IPR017441">
    <property type="entry name" value="Protein_kinase_ATP_BS"/>
</dbReference>
<dbReference type="InterPro" id="IPR051624">
    <property type="entry name" value="RMD1/Sad1-interacting"/>
</dbReference>
<keyword evidence="16" id="KW-1185">Reference proteome</keyword>
<dbReference type="SUPFAM" id="SSF56112">
    <property type="entry name" value="Protein kinase-like (PK-like)"/>
    <property type="match status" value="1"/>
</dbReference>
<feature type="region of interest" description="Disordered" evidence="11">
    <location>
        <begin position="1262"/>
        <end position="1304"/>
    </location>
</feature>
<dbReference type="InterPro" id="IPR011009">
    <property type="entry name" value="Kinase-like_dom_sf"/>
</dbReference>
<dbReference type="GO" id="GO:0005739">
    <property type="term" value="C:mitochondrion"/>
    <property type="evidence" value="ECO:0007669"/>
    <property type="project" value="UniProtKB-ARBA"/>
</dbReference>
<feature type="region of interest" description="Disordered" evidence="11">
    <location>
        <begin position="1483"/>
        <end position="1518"/>
    </location>
</feature>
<evidence type="ECO:0000313" key="16">
    <source>
        <dbReference type="Proteomes" id="UP000789759"/>
    </source>
</evidence>
<feature type="region of interest" description="Disordered" evidence="11">
    <location>
        <begin position="1544"/>
        <end position="1578"/>
    </location>
</feature>
<evidence type="ECO:0000256" key="1">
    <source>
        <dbReference type="ARBA" id="ARBA00008306"/>
    </source>
</evidence>
<dbReference type="Proteomes" id="UP000789759">
    <property type="component" value="Unassembled WGS sequence"/>
</dbReference>
<feature type="compositionally biased region" description="Basic and acidic residues" evidence="11">
    <location>
        <begin position="1486"/>
        <end position="1496"/>
    </location>
</feature>
<dbReference type="PROSITE" id="PS00108">
    <property type="entry name" value="PROTEIN_KINASE_ST"/>
    <property type="match status" value="1"/>
</dbReference>
<evidence type="ECO:0000256" key="5">
    <source>
        <dbReference type="ARBA" id="ARBA00022741"/>
    </source>
</evidence>
<evidence type="ECO:0000259" key="13">
    <source>
        <dbReference type="PROSITE" id="PS50011"/>
    </source>
</evidence>
<dbReference type="Gene3D" id="1.10.510.10">
    <property type="entry name" value="Transferase(Phosphotransferase) domain 1"/>
    <property type="match status" value="1"/>
</dbReference>
<evidence type="ECO:0000256" key="10">
    <source>
        <dbReference type="PROSITE-ProRule" id="PRU10141"/>
    </source>
</evidence>
<feature type="compositionally biased region" description="Polar residues" evidence="11">
    <location>
        <begin position="1087"/>
        <end position="1096"/>
    </location>
</feature>
<dbReference type="Pfam" id="PF00069">
    <property type="entry name" value="Pkinase"/>
    <property type="match status" value="1"/>
</dbReference>
<dbReference type="Gene3D" id="3.30.310.80">
    <property type="entry name" value="Kinase associated domain 1, KA1"/>
    <property type="match status" value="1"/>
</dbReference>
<feature type="binding site" evidence="10">
    <location>
        <position position="669"/>
    </location>
    <ligand>
        <name>ATP</name>
        <dbReference type="ChEBI" id="CHEBI:30616"/>
    </ligand>
</feature>
<organism evidence="15 16">
    <name type="scientific">Cetraspora pellucida</name>
    <dbReference type="NCBI Taxonomy" id="1433469"/>
    <lineage>
        <taxon>Eukaryota</taxon>
        <taxon>Fungi</taxon>
        <taxon>Fungi incertae sedis</taxon>
        <taxon>Mucoromycota</taxon>
        <taxon>Glomeromycotina</taxon>
        <taxon>Glomeromycetes</taxon>
        <taxon>Diversisporales</taxon>
        <taxon>Gigasporaceae</taxon>
        <taxon>Cetraspora</taxon>
    </lineage>
</organism>
<keyword evidence="5 10" id="KW-0547">Nucleotide-binding</keyword>
<proteinExistence type="inferred from homology"/>
<feature type="compositionally biased region" description="Pro residues" evidence="11">
    <location>
        <begin position="1189"/>
        <end position="1199"/>
    </location>
</feature>
<comment type="similarity">
    <text evidence="1">Belongs to the RMD1/sif2 family.</text>
</comment>
<feature type="domain" description="Protein kinase" evidence="13">
    <location>
        <begin position="636"/>
        <end position="898"/>
    </location>
</feature>
<gene>
    <name evidence="15" type="ORF">CPELLU_LOCUS5822</name>
</gene>
<feature type="compositionally biased region" description="Polar residues" evidence="11">
    <location>
        <begin position="1262"/>
        <end position="1289"/>
    </location>
</feature>
<evidence type="ECO:0000256" key="8">
    <source>
        <dbReference type="ARBA" id="ARBA00047899"/>
    </source>
</evidence>
<dbReference type="FunFam" id="1.10.510.10:FF:000636">
    <property type="entry name" value="Non-specific serine/threonine protein kinase"/>
    <property type="match status" value="1"/>
</dbReference>
<evidence type="ECO:0000256" key="6">
    <source>
        <dbReference type="ARBA" id="ARBA00022777"/>
    </source>
</evidence>
<name>A0A9N9BNB0_9GLOM</name>
<feature type="compositionally biased region" description="Polar residues" evidence="11">
    <location>
        <begin position="1380"/>
        <end position="1389"/>
    </location>
</feature>
<comment type="catalytic activity">
    <reaction evidence="9">
        <text>L-seryl-[protein] + ATP = O-phospho-L-seryl-[protein] + ADP + H(+)</text>
        <dbReference type="Rhea" id="RHEA:17989"/>
        <dbReference type="Rhea" id="RHEA-COMP:9863"/>
        <dbReference type="Rhea" id="RHEA-COMP:11604"/>
        <dbReference type="ChEBI" id="CHEBI:15378"/>
        <dbReference type="ChEBI" id="CHEBI:29999"/>
        <dbReference type="ChEBI" id="CHEBI:30616"/>
        <dbReference type="ChEBI" id="CHEBI:83421"/>
        <dbReference type="ChEBI" id="CHEBI:456216"/>
        <dbReference type="EC" id="2.7.11.1"/>
    </reaction>
</comment>
<feature type="domain" description="KA1" evidence="14">
    <location>
        <begin position="1602"/>
        <end position="1652"/>
    </location>
</feature>
<dbReference type="InterPro" id="IPR000719">
    <property type="entry name" value="Prot_kinase_dom"/>
</dbReference>
<feature type="compositionally biased region" description="Polar residues" evidence="11">
    <location>
        <begin position="1316"/>
        <end position="1332"/>
    </location>
</feature>
<dbReference type="PROSITE" id="PS00107">
    <property type="entry name" value="PROTEIN_KINASE_ATP"/>
    <property type="match status" value="1"/>
</dbReference>
<dbReference type="FunFam" id="3.30.200.20:FF:000003">
    <property type="entry name" value="Non-specific serine/threonine protein kinase"/>
    <property type="match status" value="1"/>
</dbReference>
<dbReference type="Pfam" id="PF02149">
    <property type="entry name" value="KA1"/>
    <property type="match status" value="1"/>
</dbReference>
<reference evidence="15" key="1">
    <citation type="submission" date="2021-06" db="EMBL/GenBank/DDBJ databases">
        <authorList>
            <person name="Kallberg Y."/>
            <person name="Tangrot J."/>
            <person name="Rosling A."/>
        </authorList>
    </citation>
    <scope>NUCLEOTIDE SEQUENCE</scope>
    <source>
        <strain evidence="15">FL966</strain>
    </source>
</reference>
<dbReference type="InterPro" id="IPR028375">
    <property type="entry name" value="KA1/Ssp2_C"/>
</dbReference>
<protein>
    <recommendedName>
        <fullName evidence="2">non-specific serine/threonine protein kinase</fullName>
        <ecNumber evidence="2">2.7.11.1</ecNumber>
    </recommendedName>
</protein>
<evidence type="ECO:0000313" key="15">
    <source>
        <dbReference type="EMBL" id="CAG8574970.1"/>
    </source>
</evidence>
<evidence type="ECO:0000256" key="4">
    <source>
        <dbReference type="ARBA" id="ARBA00022679"/>
    </source>
</evidence>
<dbReference type="InterPro" id="IPR008271">
    <property type="entry name" value="Ser/Thr_kinase_AS"/>
</dbReference>
<feature type="compositionally biased region" description="Polar residues" evidence="11">
    <location>
        <begin position="1044"/>
        <end position="1055"/>
    </location>
</feature>
<feature type="compositionally biased region" description="Polar residues" evidence="11">
    <location>
        <begin position="55"/>
        <end position="74"/>
    </location>
</feature>
<accession>A0A9N9BNB0</accession>
<comment type="caution">
    <text evidence="15">The sequence shown here is derived from an EMBL/GenBank/DDBJ whole genome shotgun (WGS) entry which is preliminary data.</text>
</comment>
<dbReference type="EMBL" id="CAJVQA010003457">
    <property type="protein sequence ID" value="CAG8574970.1"/>
    <property type="molecule type" value="Genomic_DNA"/>
</dbReference>
<feature type="compositionally biased region" description="Polar residues" evidence="11">
    <location>
        <begin position="1544"/>
        <end position="1553"/>
    </location>
</feature>
<dbReference type="PANTHER" id="PTHR16255:SF4">
    <property type="entry name" value="SPORULATION PROTEIN RMD8"/>
    <property type="match status" value="1"/>
</dbReference>
<sequence>MGWDLRFNFSIWDFWTIPFVMMGYDAEVFFFMEKKNKASICVSVTFGDTFDKNAVSPSAAQQPDISSSSGTTQLRVKKPPYPLIIPTTQPTNMSGSRIKLNTPTRTTKTAQKLVLLPEEAEVPPSELSDYAETPVTPLVPHLPANNAYDSTDAERMPKESREINKYSRATAYCTAEGYYLKKLMKFLRDEHNVQPMYRRNTNISSSTAIRSPNGHSFMERQIENYENNEVNSYFVMSENEDGYDNVEPLSKPTHNTLTNIGEVFYFDYGVVVFWNMTEDQEQMILDDLAMSNVTVRLLKSEDVECETFHFQYDLNSTRQPRIFNDMITLKSDNHMIKLTISHAMSQSTKLALYEWQMENTIGSTMHIPKMLAQTGRLDLNRIQVTKLSGEMFKLRMNVNLVSNVLDTPEIFWAEPSLDPLYSAIRAYLEISQRATLLNDRCKVISDLLDMLREDVGNYNMTRITWIIIWLIVVAVFVAIGEIAVKALHFYGDEKRSRYVGGFNDISLPKMNIPSSGLVWILKIMLLLPENCTRYLIEIILFESWFHRSVDRTSVSLHHQIILVHYTLKIPALMAATIHLTTQQTNPAHPQHVQLQSARGRPISTPVPMNYPRYPEVPLSSQVSQNSARRGNMFGPYLLLQTLGEGEFGKVKLGMHVDTGEEVAIKLIRKESVDTPSRLTKIEREIGVLRSVMHPNIVKLYDVFEADRYIGIIMEYASGGELFDHILAHRYLKERDACRLFAQLISGVNYLHQKNIVHRDLKLENLLLDRNRNIIITDFGFANQFNGAHDDLMATSCGSPCYAAPELVISEGLYVGSAVDIWSCGVILYAMLSGYLPFDDDPSNPDGDNINLLYKYIINTPLVFPEYVSPDARDLLRKMLVPDPSKRCDMKTIMSHRWLVPYASLFEYTIRELEEAANPMNSLASQDAYIQSGVSISNNFLTTDYAVDQANTAPGNITVKRHTIQVEYEYPDNNTEGYVDYPDEDFQFVDGTRLGSTVVPVATSDMILAEEQEDILVNDYDTTKNNTSQNLLVTAPHSKTEKHFSITSTGSGNSDKSSGPGSTPPGTPSTTRNSANTGNGLFTLFESDPNNKNQSSDKTPRINNVNSNLVLPPPSDTYQPDLQKSASQTPKKRDAPRTRPVTLHGPPSGSQDFLSMVPGYKQNSTNASSNVTVSSQYNNDNSLQQKLPPLTTPPTTPLPAIPSRQDSLSSISQKRHKKASSEKINLHTGNSPSPIENGSSVTNRTNNSDIIKESNLINSRTLPLQSTQLPVPPSQNVDINSDTASDSTSLMDDGSDSRSKRGGKRKALSLMVETFKGPTSHSTHSIVSNNNVSTKDKRKTLGSGMSSSSSNAAKKVMDWFRRKSLGIHIHTKIAKVDKTGITNGDISANHSKSKTKRPKNNPAVIVTQPSNSTNSPSSSRQSTMTLMANVDSKLRLHHGAVDNQALTERPPYEIFIVIKQTLVSMGIEIKREGEFKVRCVRRKRKVENKPSAKDKSIKTKGTLTTLEGSESTSDLSIEKKRKKYASGPFKTLLRRTSSNNANQLLSTSSLSHNYKSNRSNRSNESVSVSAPTSPTLGPIMTVTGPADCPTSPLVPEVLYGDPTTDSGDEIRFAVELCRLKNLPGLYIVDIKRIKGNLWAYKFLYHTLLDKLDLKGKGGYLTIGTSGGMIHDGKTYIA</sequence>
<keyword evidence="12" id="KW-1133">Transmembrane helix</keyword>
<feature type="compositionally biased region" description="Low complexity" evidence="11">
    <location>
        <begin position="1555"/>
        <end position="1568"/>
    </location>
</feature>
<feature type="region of interest" description="Disordered" evidence="11">
    <location>
        <begin position="1028"/>
        <end position="1245"/>
    </location>
</feature>
<feature type="region of interest" description="Disordered" evidence="11">
    <location>
        <begin position="1380"/>
        <end position="1421"/>
    </location>
</feature>
<comment type="catalytic activity">
    <reaction evidence="8">
        <text>L-threonyl-[protein] + ATP = O-phospho-L-threonyl-[protein] + ADP + H(+)</text>
        <dbReference type="Rhea" id="RHEA:46608"/>
        <dbReference type="Rhea" id="RHEA-COMP:11060"/>
        <dbReference type="Rhea" id="RHEA-COMP:11605"/>
        <dbReference type="ChEBI" id="CHEBI:15378"/>
        <dbReference type="ChEBI" id="CHEBI:30013"/>
        <dbReference type="ChEBI" id="CHEBI:30616"/>
        <dbReference type="ChEBI" id="CHEBI:61977"/>
        <dbReference type="ChEBI" id="CHEBI:456216"/>
        <dbReference type="EC" id="2.7.11.1"/>
    </reaction>
</comment>
<keyword evidence="12" id="KW-0812">Transmembrane</keyword>
<feature type="compositionally biased region" description="Low complexity" evidence="11">
    <location>
        <begin position="1406"/>
        <end position="1421"/>
    </location>
</feature>
<dbReference type="GO" id="GO:0004674">
    <property type="term" value="F:protein serine/threonine kinase activity"/>
    <property type="evidence" value="ECO:0007669"/>
    <property type="project" value="UniProtKB-KW"/>
</dbReference>
<feature type="region of interest" description="Disordered" evidence="11">
    <location>
        <begin position="55"/>
        <end position="75"/>
    </location>
</feature>
<evidence type="ECO:0000256" key="12">
    <source>
        <dbReference type="SAM" id="Phobius"/>
    </source>
</evidence>
<dbReference type="InterPro" id="IPR003734">
    <property type="entry name" value="DUF155"/>
</dbReference>
<feature type="compositionally biased region" description="Polar residues" evidence="11">
    <location>
        <begin position="1115"/>
        <end position="1128"/>
    </location>
</feature>
<feature type="region of interest" description="Disordered" evidence="11">
    <location>
        <begin position="135"/>
        <end position="160"/>
    </location>
</feature>
<feature type="region of interest" description="Disordered" evidence="11">
    <location>
        <begin position="1316"/>
        <end position="1350"/>
    </location>
</feature>
<dbReference type="PROSITE" id="PS50011">
    <property type="entry name" value="PROTEIN_KINASE_DOM"/>
    <property type="match status" value="1"/>
</dbReference>
<keyword evidence="7 10" id="KW-0067">ATP-binding</keyword>
<feature type="compositionally biased region" description="Low complexity" evidence="11">
    <location>
        <begin position="1500"/>
        <end position="1514"/>
    </location>
</feature>
<dbReference type="EC" id="2.7.11.1" evidence="2"/>
<dbReference type="OrthoDB" id="193931at2759"/>
<evidence type="ECO:0000256" key="2">
    <source>
        <dbReference type="ARBA" id="ARBA00012513"/>
    </source>
</evidence>
<keyword evidence="4" id="KW-0808">Transferase</keyword>
<feature type="transmembrane region" description="Helical" evidence="12">
    <location>
        <begin position="465"/>
        <end position="490"/>
    </location>
</feature>
<dbReference type="InterPro" id="IPR001772">
    <property type="entry name" value="KA1_dom"/>
</dbReference>
<evidence type="ECO:0000259" key="14">
    <source>
        <dbReference type="PROSITE" id="PS50032"/>
    </source>
</evidence>
<evidence type="ECO:0000256" key="7">
    <source>
        <dbReference type="ARBA" id="ARBA00022840"/>
    </source>
</evidence>
<feature type="compositionally biased region" description="Low complexity" evidence="11">
    <location>
        <begin position="1162"/>
        <end position="1174"/>
    </location>
</feature>
<feature type="compositionally biased region" description="Polar residues" evidence="11">
    <location>
        <begin position="1175"/>
        <end position="1184"/>
    </location>
</feature>
<feature type="compositionally biased region" description="Polar residues" evidence="11">
    <location>
        <begin position="1226"/>
        <end position="1245"/>
    </location>
</feature>
<dbReference type="GO" id="GO:0005524">
    <property type="term" value="F:ATP binding"/>
    <property type="evidence" value="ECO:0007669"/>
    <property type="project" value="UniProtKB-UniRule"/>
</dbReference>
<dbReference type="Pfam" id="PF02582">
    <property type="entry name" value="DUF155"/>
    <property type="match status" value="1"/>
</dbReference>
<dbReference type="SMART" id="SM00220">
    <property type="entry name" value="S_TKc"/>
    <property type="match status" value="1"/>
</dbReference>
<evidence type="ECO:0000256" key="3">
    <source>
        <dbReference type="ARBA" id="ARBA00022527"/>
    </source>
</evidence>
<dbReference type="PROSITE" id="PS50032">
    <property type="entry name" value="KA1"/>
    <property type="match status" value="1"/>
</dbReference>
<keyword evidence="6" id="KW-0418">Kinase</keyword>